<dbReference type="PANTHER" id="PTHR19375">
    <property type="entry name" value="HEAT SHOCK PROTEIN 70KDA"/>
    <property type="match status" value="1"/>
</dbReference>
<evidence type="ECO:0000256" key="6">
    <source>
        <dbReference type="RuleBase" id="RU003322"/>
    </source>
</evidence>
<evidence type="ECO:0000256" key="3">
    <source>
        <dbReference type="ARBA" id="ARBA00022840"/>
    </source>
</evidence>
<dbReference type="InterPro" id="IPR018181">
    <property type="entry name" value="Heat_shock_70_CS"/>
</dbReference>
<keyword evidence="2 6" id="KW-0547">Nucleotide-binding</keyword>
<dbReference type="Gene3D" id="3.30.420.40">
    <property type="match status" value="2"/>
</dbReference>
<evidence type="ECO:0000256" key="1">
    <source>
        <dbReference type="ARBA" id="ARBA00007381"/>
    </source>
</evidence>
<accession>A0A2T1M3D8</accession>
<dbReference type="GO" id="GO:0140662">
    <property type="term" value="F:ATP-dependent protein folding chaperone"/>
    <property type="evidence" value="ECO:0007669"/>
    <property type="project" value="InterPro"/>
</dbReference>
<dbReference type="InterPro" id="IPR013126">
    <property type="entry name" value="Hsp_70_fam"/>
</dbReference>
<dbReference type="GO" id="GO:0005524">
    <property type="term" value="F:ATP binding"/>
    <property type="evidence" value="ECO:0007669"/>
    <property type="project" value="UniProtKB-KW"/>
</dbReference>
<dbReference type="PROSITE" id="PS00329">
    <property type="entry name" value="HSP70_2"/>
    <property type="match status" value="1"/>
</dbReference>
<dbReference type="OrthoDB" id="416657at2"/>
<dbReference type="RefSeq" id="WP_106454948.1">
    <property type="nucleotide sequence ID" value="NZ_PXOH01000001.1"/>
</dbReference>
<comment type="similarity">
    <text evidence="1 6">Belongs to the heat shock protein 70 family.</text>
</comment>
<dbReference type="PRINTS" id="PR00301">
    <property type="entry name" value="HEATSHOCK70"/>
</dbReference>
<proteinExistence type="inferred from homology"/>
<sequence>MFYAIDFGTSNTVITRWNAVTEQPEIIKLSGLSQQVGNNPPLIPSLVYVQDASQGQVIAGQQVYDQGLNNNSDSRFFRSFKRGIGAQIQGFLPELDDNVVTFEQVGEWFLSTIIKQLIRETSEIPQSLVLTVPVDSFETYRNWLSQVCQSWKIEQIRLLDEPTAAALGYGTLGKELLLVVDFGGGTVDLSLVQLELGQKKTQGFILKWGEKSLGNNSAQKTKLARVLAKAGTSLGGTDIDNWLVDYFYKTQDLPKTSLTTRLAERLKIQLSTQTAATEVYFNDETFDSYELSLTREQFEEILKQQNFFNQLDDLMTQVLQQARRNGIEVSDIDGVLLVGGTVQIPSVQNWVKEYFDAAKIKYDRPFEAIAVGALQLAQGIEVKDFLYHSYGIRYWNRKINRHSWHPIIKTGQPYPMGEPVELVLGASVEAQPSIELIIGELGSESSGTEVYFDGDRLITRTIGGGETIVQPLNDRDGSRTIAKLNPLGYPGRDRVKVSFKVDQLRQLRITVEDLLTQDLLLNNQIVAQLS</sequence>
<reference evidence="7 8" key="1">
    <citation type="submission" date="2018-03" db="EMBL/GenBank/DDBJ databases">
        <title>The ancient ancestry and fast evolution of plastids.</title>
        <authorList>
            <person name="Moore K.R."/>
            <person name="Magnabosco C."/>
            <person name="Momper L."/>
            <person name="Gold D.A."/>
            <person name="Bosak T."/>
            <person name="Fournier G.P."/>
        </authorList>
    </citation>
    <scope>NUCLEOTIDE SEQUENCE [LARGE SCALE GENOMIC DNA]</scope>
    <source>
        <strain evidence="7 8">CCALA 016</strain>
    </source>
</reference>
<dbReference type="Gene3D" id="3.90.640.10">
    <property type="entry name" value="Actin, Chain A, domain 4"/>
    <property type="match status" value="1"/>
</dbReference>
<reference evidence="7 8" key="2">
    <citation type="submission" date="2018-03" db="EMBL/GenBank/DDBJ databases">
        <authorList>
            <person name="Keele B.F."/>
        </authorList>
    </citation>
    <scope>NUCLEOTIDE SEQUENCE [LARGE SCALE GENOMIC DNA]</scope>
    <source>
        <strain evidence="7 8">CCALA 016</strain>
    </source>
</reference>
<evidence type="ECO:0000256" key="2">
    <source>
        <dbReference type="ARBA" id="ARBA00022741"/>
    </source>
</evidence>
<keyword evidence="3 6" id="KW-0067">ATP-binding</keyword>
<evidence type="ECO:0000313" key="8">
    <source>
        <dbReference type="Proteomes" id="UP000239001"/>
    </source>
</evidence>
<organism evidence="7 8">
    <name type="scientific">Aphanothece hegewaldii CCALA 016</name>
    <dbReference type="NCBI Taxonomy" id="2107694"/>
    <lineage>
        <taxon>Bacteria</taxon>
        <taxon>Bacillati</taxon>
        <taxon>Cyanobacteriota</taxon>
        <taxon>Cyanophyceae</taxon>
        <taxon>Oscillatoriophycideae</taxon>
        <taxon>Chroococcales</taxon>
        <taxon>Aphanothecaceae</taxon>
        <taxon>Aphanothece</taxon>
    </lineage>
</organism>
<dbReference type="Pfam" id="PF00012">
    <property type="entry name" value="HSP70"/>
    <property type="match status" value="2"/>
</dbReference>
<name>A0A2T1M3D8_9CHRO</name>
<protein>
    <submittedName>
        <fullName evidence="7">Molecular chaperone DnaK</fullName>
    </submittedName>
</protein>
<dbReference type="EMBL" id="PXOH01000001">
    <property type="protein sequence ID" value="PSF39326.1"/>
    <property type="molecule type" value="Genomic_DNA"/>
</dbReference>
<keyword evidence="4" id="KW-0346">Stress response</keyword>
<keyword evidence="8" id="KW-1185">Reference proteome</keyword>
<evidence type="ECO:0000313" key="7">
    <source>
        <dbReference type="EMBL" id="PSF39326.1"/>
    </source>
</evidence>
<dbReference type="InterPro" id="IPR043129">
    <property type="entry name" value="ATPase_NBD"/>
</dbReference>
<dbReference type="SUPFAM" id="SSF53067">
    <property type="entry name" value="Actin-like ATPase domain"/>
    <property type="match status" value="2"/>
</dbReference>
<dbReference type="Proteomes" id="UP000239001">
    <property type="component" value="Unassembled WGS sequence"/>
</dbReference>
<keyword evidence="5" id="KW-0143">Chaperone</keyword>
<gene>
    <name evidence="7" type="ORF">C7H19_00630</name>
</gene>
<comment type="caution">
    <text evidence="7">The sequence shown here is derived from an EMBL/GenBank/DDBJ whole genome shotgun (WGS) entry which is preliminary data.</text>
</comment>
<evidence type="ECO:0000256" key="5">
    <source>
        <dbReference type="ARBA" id="ARBA00023186"/>
    </source>
</evidence>
<evidence type="ECO:0000256" key="4">
    <source>
        <dbReference type="ARBA" id="ARBA00023016"/>
    </source>
</evidence>
<dbReference type="AlphaFoldDB" id="A0A2T1M3D8"/>